<dbReference type="AlphaFoldDB" id="A0A814N460"/>
<accession>A0A814N460</accession>
<protein>
    <submittedName>
        <fullName evidence="1">Uncharacterized protein</fullName>
    </submittedName>
</protein>
<dbReference type="Proteomes" id="UP000663879">
    <property type="component" value="Unassembled WGS sequence"/>
</dbReference>
<dbReference type="EMBL" id="CAJNOC010006816">
    <property type="protein sequence ID" value="CAF1086493.1"/>
    <property type="molecule type" value="Genomic_DNA"/>
</dbReference>
<reference evidence="1" key="1">
    <citation type="submission" date="2021-02" db="EMBL/GenBank/DDBJ databases">
        <authorList>
            <person name="Nowell W R."/>
        </authorList>
    </citation>
    <scope>NUCLEOTIDE SEQUENCE</scope>
    <source>
        <strain evidence="1">Ploen Becks lab</strain>
    </source>
</reference>
<comment type="caution">
    <text evidence="1">The sequence shown here is derived from an EMBL/GenBank/DDBJ whole genome shotgun (WGS) entry which is preliminary data.</text>
</comment>
<sequence length="137" mass="16329">MSLDFRKIQFISIKSNLDKNFLGSFSFKNLEKINSAKLNRLENGNFIISFIQANTQKKVNDSRELFEENSYNENRFEQVHHYQMTNKYQIASQAYNSPNMPKMTSSLYSLREEAFKEDYKFIIRNLSSLKLRLKINY</sequence>
<evidence type="ECO:0000313" key="2">
    <source>
        <dbReference type="Proteomes" id="UP000663879"/>
    </source>
</evidence>
<evidence type="ECO:0000313" key="1">
    <source>
        <dbReference type="EMBL" id="CAF1086493.1"/>
    </source>
</evidence>
<keyword evidence="2" id="KW-1185">Reference proteome</keyword>
<gene>
    <name evidence="1" type="ORF">OXX778_LOCUS20452</name>
</gene>
<name>A0A814N460_9BILA</name>
<organism evidence="1 2">
    <name type="scientific">Brachionus calyciflorus</name>
    <dbReference type="NCBI Taxonomy" id="104777"/>
    <lineage>
        <taxon>Eukaryota</taxon>
        <taxon>Metazoa</taxon>
        <taxon>Spiralia</taxon>
        <taxon>Gnathifera</taxon>
        <taxon>Rotifera</taxon>
        <taxon>Eurotatoria</taxon>
        <taxon>Monogononta</taxon>
        <taxon>Pseudotrocha</taxon>
        <taxon>Ploima</taxon>
        <taxon>Brachionidae</taxon>
        <taxon>Brachionus</taxon>
    </lineage>
</organism>
<proteinExistence type="predicted"/>